<dbReference type="Pfam" id="PF13374">
    <property type="entry name" value="TPR_10"/>
    <property type="match status" value="7"/>
</dbReference>
<evidence type="ECO:0000313" key="1">
    <source>
        <dbReference type="EMBL" id="PXX77450.1"/>
    </source>
</evidence>
<dbReference type="SUPFAM" id="SSF48452">
    <property type="entry name" value="TPR-like"/>
    <property type="match status" value="3"/>
</dbReference>
<organism evidence="1 2">
    <name type="scientific">Rivihabitans pingtungensis</name>
    <dbReference type="NCBI Taxonomy" id="1054498"/>
    <lineage>
        <taxon>Bacteria</taxon>
        <taxon>Pseudomonadati</taxon>
        <taxon>Pseudomonadota</taxon>
        <taxon>Betaproteobacteria</taxon>
        <taxon>Neisseriales</taxon>
        <taxon>Aquaspirillaceae</taxon>
        <taxon>Rivihabitans</taxon>
    </lineage>
</organism>
<keyword evidence="2" id="KW-1185">Reference proteome</keyword>
<dbReference type="Proteomes" id="UP000247555">
    <property type="component" value="Unassembled WGS sequence"/>
</dbReference>
<comment type="caution">
    <text evidence="1">The sequence shown here is derived from an EMBL/GenBank/DDBJ whole genome shotgun (WGS) entry which is preliminary data.</text>
</comment>
<gene>
    <name evidence="1" type="ORF">DFR34_11755</name>
</gene>
<sequence length="851" mass="93789">MLQTSQIHGNHNLIIQAEGDHINIQLGRPCLTLTRYQASRPPRLDIQQLSPYSCFTPLLGRDSELASLHAWLQHPQPLGWRVIIASGGAGKTRLALELCEQAAAQGWDAGFVSSRELQRFGQQHNLSAWGWQRPTLIVVDYAAQRHAELAHWLDELTDQPSPAAHPLRILLLERHADTDNGWFAELFSKDWHGLRRREGLDPTEPIHLSALTTLADRIALLKAMLPAEMSLPENDPGFTQKLMELSWGGDPLFLMMAALTMGKHGCAHALTLGRTDLANTIASEEQQRLSKLAKSWQVDESLLCHLMAGVCLAQGMPRETFELYADAEKTALRRPSGGDAGALADLLTEAWPDGQGGIAPILPDLIAEAFTLNHLQRGEHAVLRCHQQAGPAVIESLVRCVLDFQQAAEKNAEKKLAQGLAWLEALGDALAEDEAALETLDAALPMESVTLRAFNLSIARKLYAYAQTASPAKRASRANNLAVALIYAGDQEMACERAQEAVERYRQLAAQRPEVFQADLAGSLNTLANRLSDLGQHQAACERAQEAVERYRQLATQRPEVFQADLAMSLNNLANRLSALGQHEAACERAQEAVERYRQLAAQRPEVFQADLAMSLNNLANRLSDLGQYEAACARAQEAVELRRQLAAQRPEVFQADLAMSLNNLAARLSALGQHEAACERAQEAVELYRQLAAQRPEVFQAYLAGSLSNLANRLSDLGQREVACERAQEAVERYRQLAVQRPEVFQVDLAMSLNNLANRLSDLGQYEAACERAQEAVELRRQLAAQRPEVFQADLAMSLNNLAAMLSDLGQHEAACESAQEAVELYRQLAAQRPEVFQAYLAGSLSNLAN</sequence>
<evidence type="ECO:0000313" key="2">
    <source>
        <dbReference type="Proteomes" id="UP000247555"/>
    </source>
</evidence>
<dbReference type="SMART" id="SM00028">
    <property type="entry name" value="TPR"/>
    <property type="match status" value="7"/>
</dbReference>
<dbReference type="RefSeq" id="WP_158281810.1">
    <property type="nucleotide sequence ID" value="NZ_QJKI01000017.1"/>
</dbReference>
<dbReference type="InterPro" id="IPR011990">
    <property type="entry name" value="TPR-like_helical_dom_sf"/>
</dbReference>
<accession>A0A318KJ37</accession>
<protein>
    <submittedName>
        <fullName evidence="1">Tetratricopeptide repeat protein</fullName>
    </submittedName>
</protein>
<dbReference type="AlphaFoldDB" id="A0A318KJ37"/>
<feature type="non-terminal residue" evidence="1">
    <location>
        <position position="851"/>
    </location>
</feature>
<dbReference type="OrthoDB" id="9149083at2"/>
<reference evidence="1 2" key="1">
    <citation type="submission" date="2018-05" db="EMBL/GenBank/DDBJ databases">
        <title>Genomic Encyclopedia of Type Strains, Phase IV (KMG-IV): sequencing the most valuable type-strain genomes for metagenomic binning, comparative biology and taxonomic classification.</title>
        <authorList>
            <person name="Goeker M."/>
        </authorList>
    </citation>
    <scope>NUCLEOTIDE SEQUENCE [LARGE SCALE GENOMIC DNA]</scope>
    <source>
        <strain evidence="1 2">DSM 29661</strain>
    </source>
</reference>
<name>A0A318KJ37_9NEIS</name>
<dbReference type="InterPro" id="IPR027417">
    <property type="entry name" value="P-loop_NTPase"/>
</dbReference>
<dbReference type="SUPFAM" id="SSF52540">
    <property type="entry name" value="P-loop containing nucleoside triphosphate hydrolases"/>
    <property type="match status" value="1"/>
</dbReference>
<dbReference type="Gene3D" id="1.25.40.10">
    <property type="entry name" value="Tetratricopeptide repeat domain"/>
    <property type="match status" value="3"/>
</dbReference>
<dbReference type="EMBL" id="QJKI01000017">
    <property type="protein sequence ID" value="PXX77450.1"/>
    <property type="molecule type" value="Genomic_DNA"/>
</dbReference>
<dbReference type="InterPro" id="IPR019734">
    <property type="entry name" value="TPR_rpt"/>
</dbReference>
<dbReference type="PANTHER" id="PTHR19959">
    <property type="entry name" value="KINESIN LIGHT CHAIN"/>
    <property type="match status" value="1"/>
</dbReference>
<dbReference type="PANTHER" id="PTHR19959:SF119">
    <property type="entry name" value="FUNGAL LIPASE-LIKE DOMAIN-CONTAINING PROTEIN"/>
    <property type="match status" value="1"/>
</dbReference>
<proteinExistence type="predicted"/>